<feature type="signal peptide" evidence="2">
    <location>
        <begin position="1"/>
        <end position="23"/>
    </location>
</feature>
<evidence type="ECO:0000256" key="1">
    <source>
        <dbReference type="SAM" id="Phobius"/>
    </source>
</evidence>
<comment type="caution">
    <text evidence="3">The sequence shown here is derived from an EMBL/GenBank/DDBJ whole genome shotgun (WGS) entry which is preliminary data.</text>
</comment>
<accession>A0A9D3P2P5</accession>
<keyword evidence="4" id="KW-1185">Reference proteome</keyword>
<keyword evidence="1" id="KW-0812">Transmembrane</keyword>
<dbReference type="OrthoDB" id="6160056at2759"/>
<reference evidence="3 4" key="1">
    <citation type="submission" date="2021-06" db="EMBL/GenBank/DDBJ databases">
        <title>Chromosome-level genome assembly of the red-tail catfish (Hemibagrus wyckioides).</title>
        <authorList>
            <person name="Shao F."/>
        </authorList>
    </citation>
    <scope>NUCLEOTIDE SEQUENCE [LARGE SCALE GENOMIC DNA]</scope>
    <source>
        <strain evidence="3">EC202008001</strain>
        <tissue evidence="3">Blood</tissue>
    </source>
</reference>
<keyword evidence="1" id="KW-0472">Membrane</keyword>
<organism evidence="3 4">
    <name type="scientific">Hemibagrus wyckioides</name>
    <dbReference type="NCBI Taxonomy" id="337641"/>
    <lineage>
        <taxon>Eukaryota</taxon>
        <taxon>Metazoa</taxon>
        <taxon>Chordata</taxon>
        <taxon>Craniata</taxon>
        <taxon>Vertebrata</taxon>
        <taxon>Euteleostomi</taxon>
        <taxon>Actinopterygii</taxon>
        <taxon>Neopterygii</taxon>
        <taxon>Teleostei</taxon>
        <taxon>Ostariophysi</taxon>
        <taxon>Siluriformes</taxon>
        <taxon>Bagridae</taxon>
        <taxon>Hemibagrus</taxon>
    </lineage>
</organism>
<dbReference type="EMBL" id="JAHKSW010000004">
    <property type="protein sequence ID" value="KAG7333039.1"/>
    <property type="molecule type" value="Genomic_DNA"/>
</dbReference>
<dbReference type="AlphaFoldDB" id="A0A9D3P2P5"/>
<evidence type="ECO:0000313" key="3">
    <source>
        <dbReference type="EMBL" id="KAG7333039.1"/>
    </source>
</evidence>
<feature type="transmembrane region" description="Helical" evidence="1">
    <location>
        <begin position="94"/>
        <end position="115"/>
    </location>
</feature>
<feature type="chain" id="PRO_5039446966" evidence="2">
    <location>
        <begin position="24"/>
        <end position="126"/>
    </location>
</feature>
<protein>
    <submittedName>
        <fullName evidence="3">Uncharacterized protein</fullName>
    </submittedName>
</protein>
<keyword evidence="1" id="KW-1133">Transmembrane helix</keyword>
<name>A0A9D3P2P5_9TELE</name>
<keyword evidence="2" id="KW-0732">Signal</keyword>
<proteinExistence type="predicted"/>
<evidence type="ECO:0000313" key="4">
    <source>
        <dbReference type="Proteomes" id="UP000824219"/>
    </source>
</evidence>
<sequence length="126" mass="13754">MKSSGYFAIFYLTVFHIWDLSASQNSRNESKTHITATGVNVTAWEGQVTLTASSHESITHTTPLTRTPFPTTTWSHNSPLPTSAPCSQGHVGNFLGGMTLGLIITLAVCLGYRLICSHQRGRYQAL</sequence>
<gene>
    <name evidence="3" type="ORF">KOW79_003174</name>
</gene>
<dbReference type="Proteomes" id="UP000824219">
    <property type="component" value="Linkage Group LG04"/>
</dbReference>
<evidence type="ECO:0000256" key="2">
    <source>
        <dbReference type="SAM" id="SignalP"/>
    </source>
</evidence>